<comment type="caution">
    <text evidence="1">The sequence shown here is derived from an EMBL/GenBank/DDBJ whole genome shotgun (WGS) entry which is preliminary data.</text>
</comment>
<keyword evidence="2" id="KW-1185">Reference proteome</keyword>
<evidence type="ECO:0000313" key="1">
    <source>
        <dbReference type="EMBL" id="EST55691.1"/>
    </source>
</evidence>
<gene>
    <name evidence="1" type="ORF">T458_06960</name>
</gene>
<name>V6MAV6_9BACL</name>
<dbReference type="EMBL" id="AYJU01000003">
    <property type="protein sequence ID" value="EST55691.1"/>
    <property type="molecule type" value="Genomic_DNA"/>
</dbReference>
<dbReference type="STRING" id="1408254.T458_06960"/>
<protein>
    <submittedName>
        <fullName evidence="1">Uncharacterized protein</fullName>
    </submittedName>
</protein>
<proteinExistence type="predicted"/>
<organism evidence="1 2">
    <name type="scientific">Brevibacillus panacihumi W25</name>
    <dbReference type="NCBI Taxonomy" id="1408254"/>
    <lineage>
        <taxon>Bacteria</taxon>
        <taxon>Bacillati</taxon>
        <taxon>Bacillota</taxon>
        <taxon>Bacilli</taxon>
        <taxon>Bacillales</taxon>
        <taxon>Paenibacillaceae</taxon>
        <taxon>Brevibacillus</taxon>
    </lineage>
</organism>
<dbReference type="Proteomes" id="UP000017973">
    <property type="component" value="Unassembled WGS sequence"/>
</dbReference>
<reference evidence="1 2" key="1">
    <citation type="journal article" date="2014" name="Genome Announc.">
        <title>Draft Genome Sequence of Brevibacillus panacihumi Strain W25, a Halotolerant Hydrocarbon-Degrading Bacterium.</title>
        <authorList>
            <person name="Wang X."/>
            <person name="Jin D."/>
            <person name="Zhou L."/>
            <person name="Wu L."/>
            <person name="An W."/>
            <person name="Chen Y."/>
            <person name="Zhao L."/>
        </authorList>
    </citation>
    <scope>NUCLEOTIDE SEQUENCE [LARGE SCALE GENOMIC DNA]</scope>
    <source>
        <strain evidence="1 2">W25</strain>
    </source>
</reference>
<dbReference type="PATRIC" id="fig|1408254.3.peg.1380"/>
<sequence>MKVDKTSLIVEATAEMARFSDVINGTAAFNPVDYGRLRELARDLQRQEDAELSLYGRKLFELYRHIEKYAELLERYPAHSRPVRKVSEAAMKTAATLERIGERLEADVYRKAGEKYGV</sequence>
<accession>V6MAV6</accession>
<dbReference type="HOGENOM" id="CLU_2068624_0_0_9"/>
<dbReference type="AlphaFoldDB" id="V6MAV6"/>
<evidence type="ECO:0000313" key="2">
    <source>
        <dbReference type="Proteomes" id="UP000017973"/>
    </source>
</evidence>